<keyword evidence="3" id="KW-0813">Transport</keyword>
<feature type="transmembrane region" description="Helical" evidence="9">
    <location>
        <begin position="169"/>
        <end position="187"/>
    </location>
</feature>
<dbReference type="PANTHER" id="PTHR41394">
    <property type="entry name" value="MAGNESIUM TRANSPORTER MGTE"/>
    <property type="match status" value="1"/>
</dbReference>
<dbReference type="Pfam" id="PF00571">
    <property type="entry name" value="CBS"/>
    <property type="match status" value="2"/>
</dbReference>
<dbReference type="SUPFAM" id="SSF54631">
    <property type="entry name" value="CBS-domain pair"/>
    <property type="match status" value="1"/>
</dbReference>
<dbReference type="InterPro" id="IPR000644">
    <property type="entry name" value="CBS_dom"/>
</dbReference>
<dbReference type="PANTHER" id="PTHR41394:SF5">
    <property type="entry name" value="SLC41A_MGTE INTEGRAL MEMBRANE DOMAIN-CONTAINING PROTEIN"/>
    <property type="match status" value="1"/>
</dbReference>
<evidence type="ECO:0000256" key="8">
    <source>
        <dbReference type="PROSITE-ProRule" id="PRU00703"/>
    </source>
</evidence>
<feature type="domain" description="CBS" evidence="10">
    <location>
        <begin position="21"/>
        <end position="83"/>
    </location>
</feature>
<evidence type="ECO:0000256" key="7">
    <source>
        <dbReference type="ARBA" id="ARBA00023136"/>
    </source>
</evidence>
<evidence type="ECO:0000256" key="2">
    <source>
        <dbReference type="ARBA" id="ARBA00009749"/>
    </source>
</evidence>
<dbReference type="PROSITE" id="PS51371">
    <property type="entry name" value="CBS"/>
    <property type="match status" value="2"/>
</dbReference>
<evidence type="ECO:0000256" key="9">
    <source>
        <dbReference type="SAM" id="Phobius"/>
    </source>
</evidence>
<dbReference type="Gene3D" id="3.10.580.10">
    <property type="entry name" value="CBS-domain"/>
    <property type="match status" value="1"/>
</dbReference>
<dbReference type="AlphaFoldDB" id="A0A1D8AZE9"/>
<dbReference type="InterPro" id="IPR006667">
    <property type="entry name" value="SLC41_membr_dom"/>
</dbReference>
<evidence type="ECO:0000256" key="4">
    <source>
        <dbReference type="ARBA" id="ARBA00022692"/>
    </source>
</evidence>
<protein>
    <submittedName>
        <fullName evidence="11">Magnesium transporter MgtE</fullName>
    </submittedName>
</protein>
<dbReference type="InterPro" id="IPR046342">
    <property type="entry name" value="CBS_dom_sf"/>
</dbReference>
<evidence type="ECO:0000256" key="6">
    <source>
        <dbReference type="ARBA" id="ARBA00022989"/>
    </source>
</evidence>
<keyword evidence="5" id="KW-0460">Magnesium</keyword>
<evidence type="ECO:0000256" key="5">
    <source>
        <dbReference type="ARBA" id="ARBA00022842"/>
    </source>
</evidence>
<dbReference type="RefSeq" id="WP_069963344.1">
    <property type="nucleotide sequence ID" value="NZ_CP016094.1"/>
</dbReference>
<gene>
    <name evidence="11" type="primary">mgtE</name>
    <name evidence="11" type="ORF">Verru16b_03370</name>
</gene>
<comment type="subcellular location">
    <subcellularLocation>
        <location evidence="1">Membrane</location>
        <topology evidence="1">Multi-pass membrane protein</topology>
    </subcellularLocation>
</comment>
<evidence type="ECO:0000256" key="3">
    <source>
        <dbReference type="ARBA" id="ARBA00022448"/>
    </source>
</evidence>
<dbReference type="Pfam" id="PF01769">
    <property type="entry name" value="MgtE"/>
    <property type="match status" value="1"/>
</dbReference>
<dbReference type="KEGG" id="obg:Verru16b_03370"/>
<feature type="transmembrane region" description="Helical" evidence="9">
    <location>
        <begin position="241"/>
        <end position="265"/>
    </location>
</feature>
<name>A0A1D8AZE9_9BACT</name>
<dbReference type="GO" id="GO:0016020">
    <property type="term" value="C:membrane"/>
    <property type="evidence" value="ECO:0007669"/>
    <property type="project" value="UniProtKB-SubCell"/>
</dbReference>
<keyword evidence="6 9" id="KW-1133">Transmembrane helix</keyword>
<feature type="domain" description="CBS" evidence="10">
    <location>
        <begin position="85"/>
        <end position="141"/>
    </location>
</feature>
<keyword evidence="8" id="KW-0129">CBS domain</keyword>
<dbReference type="OrthoDB" id="9790355at2"/>
<dbReference type="GO" id="GO:0008324">
    <property type="term" value="F:monoatomic cation transmembrane transporter activity"/>
    <property type="evidence" value="ECO:0007669"/>
    <property type="project" value="InterPro"/>
</dbReference>
<accession>A0A1D8AZE9</accession>
<evidence type="ECO:0000256" key="1">
    <source>
        <dbReference type="ARBA" id="ARBA00004141"/>
    </source>
</evidence>
<keyword evidence="4 9" id="KW-0812">Transmembrane</keyword>
<keyword evidence="12" id="KW-1185">Reference proteome</keyword>
<feature type="transmembrane region" description="Helical" evidence="9">
    <location>
        <begin position="277"/>
        <end position="301"/>
    </location>
</feature>
<proteinExistence type="inferred from homology"/>
<dbReference type="Gene3D" id="1.10.357.20">
    <property type="entry name" value="SLC41 divalent cation transporters, integral membrane domain"/>
    <property type="match status" value="1"/>
</dbReference>
<dbReference type="Proteomes" id="UP000095228">
    <property type="component" value="Chromosome"/>
</dbReference>
<dbReference type="STRING" id="1838286.Verru16b_03370"/>
<dbReference type="PATRIC" id="fig|1838286.3.peg.3409"/>
<feature type="transmembrane region" description="Helical" evidence="9">
    <location>
        <begin position="313"/>
        <end position="336"/>
    </location>
</feature>
<organism evidence="11 12">
    <name type="scientific">Lacunisphaera limnophila</name>
    <dbReference type="NCBI Taxonomy" id="1838286"/>
    <lineage>
        <taxon>Bacteria</taxon>
        <taxon>Pseudomonadati</taxon>
        <taxon>Verrucomicrobiota</taxon>
        <taxon>Opitutia</taxon>
        <taxon>Opitutales</taxon>
        <taxon>Opitutaceae</taxon>
        <taxon>Lacunisphaera</taxon>
    </lineage>
</organism>
<evidence type="ECO:0000313" key="12">
    <source>
        <dbReference type="Proteomes" id="UP000095228"/>
    </source>
</evidence>
<evidence type="ECO:0000313" key="11">
    <source>
        <dbReference type="EMBL" id="AOS46270.1"/>
    </source>
</evidence>
<reference evidence="11 12" key="1">
    <citation type="submission" date="2016-06" db="EMBL/GenBank/DDBJ databases">
        <title>Three novel species with peptidoglycan cell walls form the new genus Lacunisphaera gen. nov. in the family Opitutaceae of the verrucomicrobial subdivision 4.</title>
        <authorList>
            <person name="Rast P."/>
            <person name="Gloeckner I."/>
            <person name="Jogler M."/>
            <person name="Boedeker C."/>
            <person name="Jeske O."/>
            <person name="Wiegand S."/>
            <person name="Reinhardt R."/>
            <person name="Schumann P."/>
            <person name="Rohde M."/>
            <person name="Spring S."/>
            <person name="Gloeckner F.O."/>
            <person name="Jogler C."/>
        </authorList>
    </citation>
    <scope>NUCLEOTIDE SEQUENCE [LARGE SCALE GENOMIC DNA]</scope>
    <source>
        <strain evidence="11 12">IG16b</strain>
    </source>
</reference>
<dbReference type="EMBL" id="CP016094">
    <property type="protein sequence ID" value="AOS46270.1"/>
    <property type="molecule type" value="Genomic_DNA"/>
</dbReference>
<dbReference type="SUPFAM" id="SSF161093">
    <property type="entry name" value="MgtE membrane domain-like"/>
    <property type="match status" value="1"/>
</dbReference>
<evidence type="ECO:0000259" key="10">
    <source>
        <dbReference type="PROSITE" id="PS51371"/>
    </source>
</evidence>
<keyword evidence="7 9" id="KW-0472">Membrane</keyword>
<dbReference type="InterPro" id="IPR036739">
    <property type="entry name" value="SLC41_membr_dom_sf"/>
</dbReference>
<comment type="similarity">
    <text evidence="2">Belongs to the SLC41A transporter family.</text>
</comment>
<sequence length="337" mass="36887">MNQTTAPFRADSYPEHTIGRLMENPVAVFPGHLSVAEAVERVRELATKRLFTYCYIVDEAEILQGVVTMRDLLLHDREARLDAFMLRNPFVLRPEYPLMEAMRQTVNRHYPSYPVCDDRGMLLGIVRGSRIFEEQAVEISAQPGAMVGVEREERVNTPFLRSLKFRHPWLQFNLLTAFIAAGVVGLFEGTIDQIVVLAVFLPVLAGQSGNTGCQALAVSLRGLTLGELKPGRENQFLVKEAALGLANGALVGITAGLGMFFYATWQQTAVSPYVLSAIVFLSMVGSCFLSGVSGVMVPLTLKKFGADPATASSIFLTTATDVASMGFFLGIATLWLM</sequence>